<dbReference type="CDD" id="cd00082">
    <property type="entry name" value="HisKA"/>
    <property type="match status" value="1"/>
</dbReference>
<dbReference type="SMART" id="SM00388">
    <property type="entry name" value="HisKA"/>
    <property type="match status" value="1"/>
</dbReference>
<dbReference type="InterPro" id="IPR003661">
    <property type="entry name" value="HisK_dim/P_dom"/>
</dbReference>
<keyword evidence="7" id="KW-0472">Membrane</keyword>
<dbReference type="SUPFAM" id="SSF158472">
    <property type="entry name" value="HAMP domain-like"/>
    <property type="match status" value="1"/>
</dbReference>
<dbReference type="PANTHER" id="PTHR43304:SF1">
    <property type="entry name" value="PAC DOMAIN-CONTAINING PROTEIN"/>
    <property type="match status" value="1"/>
</dbReference>
<dbReference type="OrthoDB" id="7313492at2"/>
<evidence type="ECO:0000313" key="12">
    <source>
        <dbReference type="EMBL" id="TQV80626.1"/>
    </source>
</evidence>
<dbReference type="InterPro" id="IPR000014">
    <property type="entry name" value="PAS"/>
</dbReference>
<evidence type="ECO:0000313" key="13">
    <source>
        <dbReference type="Proteomes" id="UP000315252"/>
    </source>
</evidence>
<accession>A0A545TTT4</accession>
<feature type="transmembrane region" description="Helical" evidence="7">
    <location>
        <begin position="352"/>
        <end position="373"/>
    </location>
</feature>
<dbReference type="InterPro" id="IPR013655">
    <property type="entry name" value="PAS_fold_3"/>
</dbReference>
<evidence type="ECO:0000256" key="7">
    <source>
        <dbReference type="SAM" id="Phobius"/>
    </source>
</evidence>
<dbReference type="SMART" id="SM00086">
    <property type="entry name" value="PAC"/>
    <property type="match status" value="1"/>
</dbReference>
<keyword evidence="13" id="KW-1185">Reference proteome</keyword>
<comment type="caution">
    <text evidence="12">The sequence shown here is derived from an EMBL/GenBank/DDBJ whole genome shotgun (WGS) entry which is preliminary data.</text>
</comment>
<dbReference type="EMBL" id="VHSH01000003">
    <property type="protein sequence ID" value="TQV80626.1"/>
    <property type="molecule type" value="Genomic_DNA"/>
</dbReference>
<dbReference type="Gene3D" id="1.20.58.920">
    <property type="match status" value="1"/>
</dbReference>
<dbReference type="InterPro" id="IPR036890">
    <property type="entry name" value="HATPase_C_sf"/>
</dbReference>
<evidence type="ECO:0000256" key="6">
    <source>
        <dbReference type="ARBA" id="ARBA00022777"/>
    </source>
</evidence>
<dbReference type="Pfam" id="PF02518">
    <property type="entry name" value="HATPase_c"/>
    <property type="match status" value="1"/>
</dbReference>
<dbReference type="Gene3D" id="1.10.287.130">
    <property type="match status" value="1"/>
</dbReference>
<feature type="transmembrane region" description="Helical" evidence="7">
    <location>
        <begin position="21"/>
        <end position="46"/>
    </location>
</feature>
<dbReference type="InterPro" id="IPR003660">
    <property type="entry name" value="HAMP_dom"/>
</dbReference>
<dbReference type="CDD" id="cd00130">
    <property type="entry name" value="PAS"/>
    <property type="match status" value="1"/>
</dbReference>
<dbReference type="SMART" id="SM00091">
    <property type="entry name" value="PAS"/>
    <property type="match status" value="1"/>
</dbReference>
<dbReference type="PROSITE" id="PS50113">
    <property type="entry name" value="PAC"/>
    <property type="match status" value="1"/>
</dbReference>
<dbReference type="InterPro" id="IPR038188">
    <property type="entry name" value="TorS_sensor_sf"/>
</dbReference>
<evidence type="ECO:0000256" key="4">
    <source>
        <dbReference type="ARBA" id="ARBA00022553"/>
    </source>
</evidence>
<evidence type="ECO:0000256" key="5">
    <source>
        <dbReference type="ARBA" id="ARBA00022679"/>
    </source>
</evidence>
<dbReference type="PRINTS" id="PR00344">
    <property type="entry name" value="BCTRLSENSOR"/>
</dbReference>
<evidence type="ECO:0000256" key="1">
    <source>
        <dbReference type="ARBA" id="ARBA00000085"/>
    </source>
</evidence>
<feature type="domain" description="PAS" evidence="9">
    <location>
        <begin position="469"/>
        <end position="515"/>
    </location>
</feature>
<keyword evidence="6" id="KW-0418">Kinase</keyword>
<organism evidence="12 13">
    <name type="scientific">Denitrobaculum tricleocarpae</name>
    <dbReference type="NCBI Taxonomy" id="2591009"/>
    <lineage>
        <taxon>Bacteria</taxon>
        <taxon>Pseudomonadati</taxon>
        <taxon>Pseudomonadota</taxon>
        <taxon>Alphaproteobacteria</taxon>
        <taxon>Rhodospirillales</taxon>
        <taxon>Rhodospirillaceae</taxon>
        <taxon>Denitrobaculum</taxon>
    </lineage>
</organism>
<dbReference type="InterPro" id="IPR052162">
    <property type="entry name" value="Sensor_kinase/Photoreceptor"/>
</dbReference>
<dbReference type="CDD" id="cd06225">
    <property type="entry name" value="HAMP"/>
    <property type="match status" value="1"/>
</dbReference>
<evidence type="ECO:0000256" key="2">
    <source>
        <dbReference type="ARBA" id="ARBA00004370"/>
    </source>
</evidence>
<keyword evidence="4" id="KW-0597">Phosphoprotein</keyword>
<keyword evidence="7" id="KW-0812">Transmembrane</keyword>
<dbReference type="PROSITE" id="PS50885">
    <property type="entry name" value="HAMP"/>
    <property type="match status" value="1"/>
</dbReference>
<dbReference type="PROSITE" id="PS50112">
    <property type="entry name" value="PAS"/>
    <property type="match status" value="1"/>
</dbReference>
<dbReference type="NCBIfam" id="TIGR00229">
    <property type="entry name" value="sensory_box"/>
    <property type="match status" value="1"/>
</dbReference>
<dbReference type="Pfam" id="PF08447">
    <property type="entry name" value="PAS_3"/>
    <property type="match status" value="1"/>
</dbReference>
<feature type="domain" description="PAC" evidence="10">
    <location>
        <begin position="518"/>
        <end position="570"/>
    </location>
</feature>
<dbReference type="GO" id="GO:0016020">
    <property type="term" value="C:membrane"/>
    <property type="evidence" value="ECO:0007669"/>
    <property type="project" value="UniProtKB-SubCell"/>
</dbReference>
<dbReference type="EC" id="2.7.13.3" evidence="3"/>
<dbReference type="SUPFAM" id="SSF55785">
    <property type="entry name" value="PYP-like sensor domain (PAS domain)"/>
    <property type="match status" value="1"/>
</dbReference>
<gene>
    <name evidence="12" type="ORF">FKG95_10695</name>
</gene>
<evidence type="ECO:0000259" key="8">
    <source>
        <dbReference type="PROSITE" id="PS50109"/>
    </source>
</evidence>
<name>A0A545TTT4_9PROT</name>
<feature type="domain" description="HAMP" evidence="11">
    <location>
        <begin position="375"/>
        <end position="427"/>
    </location>
</feature>
<dbReference type="SUPFAM" id="SSF55874">
    <property type="entry name" value="ATPase domain of HSP90 chaperone/DNA topoisomerase II/histidine kinase"/>
    <property type="match status" value="1"/>
</dbReference>
<dbReference type="SMART" id="SM00387">
    <property type="entry name" value="HATPase_c"/>
    <property type="match status" value="1"/>
</dbReference>
<keyword evidence="7" id="KW-1133">Transmembrane helix</keyword>
<dbReference type="Pfam" id="PF21689">
    <property type="entry name" value="TorS_sensor_domain"/>
    <property type="match status" value="1"/>
</dbReference>
<dbReference type="RefSeq" id="WP_142896340.1">
    <property type="nucleotide sequence ID" value="NZ_ML660054.1"/>
</dbReference>
<evidence type="ECO:0000256" key="3">
    <source>
        <dbReference type="ARBA" id="ARBA00012438"/>
    </source>
</evidence>
<evidence type="ECO:0000259" key="9">
    <source>
        <dbReference type="PROSITE" id="PS50112"/>
    </source>
</evidence>
<dbReference type="Gene3D" id="6.10.340.10">
    <property type="match status" value="1"/>
</dbReference>
<reference evidence="12 13" key="1">
    <citation type="submission" date="2019-06" db="EMBL/GenBank/DDBJ databases">
        <title>Whole genome sequence for Rhodospirillaceae sp. R148.</title>
        <authorList>
            <person name="Wang G."/>
        </authorList>
    </citation>
    <scope>NUCLEOTIDE SEQUENCE [LARGE SCALE GENOMIC DNA]</scope>
    <source>
        <strain evidence="12 13">R148</strain>
    </source>
</reference>
<dbReference type="SMART" id="SM00304">
    <property type="entry name" value="HAMP"/>
    <property type="match status" value="1"/>
</dbReference>
<sequence>MNENKSMIGVRLRGLSVGSRLRIAFYAVAGLSFAAAAVAFVSYSVIENAQRRIVEQAVPSMIVAEQLVQQTFVLTTSTSALASVTSQNELSYQTVSIEARLTELPTLIRRLRRGGTSIELVDSLNDLVAQLSDNRISQERQVVERITAQRQQRRQLDRAYAAVSAILDSVQPIVIEASSQFIENSDLLRENLRERQEVTEEFLQLFERVTGADIEGIEQLIELQFRAESLLQKLDQSLLEQNTRRLDSLKSEIDLDLRAMTRLTLNLEKIDLRAEVGNYLRDLSATISGANSIFQLGAMILEQNQRVDRLHQDIVKTSESINERAAALLEEAEQAITDETVFAGQAIYSSRVLLTVIVAMALIGSSLIITFIVSRQIVKRLETLTSATLALAKGDHEARISVHGSDELGALANAVRVFRNNSILLRDQEKELRRQTEALRVSEERFSLAAEGSSVGIWDWIDIKENEEYWSPNFYRLLGYDVGEIEASFETFKSLVHPDDLGAVANLVQAHFDDGVPFELEYRLRHKSGEYLWFQANGLASRNETGEPVRMVGSIADITQRKVTETRLALQSEDLKRSNTELAQFAYVASHDLKAPLRGIDNLATWIEADMGALMDGESQENMTLLRGRIARLEALLDDLLKFSRVGRKEEKVETVDVKSTIEGEFDLVMQGKRFALTLEGEFPVLETAKAPLHQIFRNLISNAIKHHDRDEGMITIGAEEQKECYLFSVRDDGPGIDPEFHERVFGVFQTLKGRDEVEGSGMGLAIVYKQLQIAGCSIEIESNPAEGRGTGFVFTWPKLWQSRVSAEMDKVAIAV</sequence>
<dbReference type="SUPFAM" id="SSF47384">
    <property type="entry name" value="Homodimeric domain of signal transducing histidine kinase"/>
    <property type="match status" value="1"/>
</dbReference>
<dbReference type="GO" id="GO:0000155">
    <property type="term" value="F:phosphorelay sensor kinase activity"/>
    <property type="evidence" value="ECO:0007669"/>
    <property type="project" value="InterPro"/>
</dbReference>
<dbReference type="InterPro" id="IPR036097">
    <property type="entry name" value="HisK_dim/P_sf"/>
</dbReference>
<protein>
    <recommendedName>
        <fullName evidence="3">histidine kinase</fullName>
        <ecNumber evidence="3">2.7.13.3</ecNumber>
    </recommendedName>
</protein>
<keyword evidence="5" id="KW-0808">Transferase</keyword>
<dbReference type="PANTHER" id="PTHR43304">
    <property type="entry name" value="PHYTOCHROME-LIKE PROTEIN CPH1"/>
    <property type="match status" value="1"/>
</dbReference>
<dbReference type="InterPro" id="IPR035965">
    <property type="entry name" value="PAS-like_dom_sf"/>
</dbReference>
<dbReference type="Pfam" id="PF00672">
    <property type="entry name" value="HAMP"/>
    <property type="match status" value="1"/>
</dbReference>
<evidence type="ECO:0000259" key="11">
    <source>
        <dbReference type="PROSITE" id="PS50885"/>
    </source>
</evidence>
<dbReference type="InterPro" id="IPR000700">
    <property type="entry name" value="PAS-assoc_C"/>
</dbReference>
<proteinExistence type="predicted"/>
<comment type="catalytic activity">
    <reaction evidence="1">
        <text>ATP + protein L-histidine = ADP + protein N-phospho-L-histidine.</text>
        <dbReference type="EC" id="2.7.13.3"/>
    </reaction>
</comment>
<dbReference type="Proteomes" id="UP000315252">
    <property type="component" value="Unassembled WGS sequence"/>
</dbReference>
<comment type="subcellular location">
    <subcellularLocation>
        <location evidence="2">Membrane</location>
    </subcellularLocation>
</comment>
<evidence type="ECO:0000259" key="10">
    <source>
        <dbReference type="PROSITE" id="PS50113"/>
    </source>
</evidence>
<dbReference type="PROSITE" id="PS50109">
    <property type="entry name" value="HIS_KIN"/>
    <property type="match status" value="1"/>
</dbReference>
<dbReference type="AlphaFoldDB" id="A0A545TTT4"/>
<dbReference type="InterPro" id="IPR005467">
    <property type="entry name" value="His_kinase_dom"/>
</dbReference>
<dbReference type="InterPro" id="IPR003594">
    <property type="entry name" value="HATPase_dom"/>
</dbReference>
<dbReference type="Gene3D" id="3.30.565.10">
    <property type="entry name" value="Histidine kinase-like ATPase, C-terminal domain"/>
    <property type="match status" value="1"/>
</dbReference>
<dbReference type="InterPro" id="IPR001610">
    <property type="entry name" value="PAC"/>
</dbReference>
<feature type="domain" description="Histidine kinase" evidence="8">
    <location>
        <begin position="588"/>
        <end position="801"/>
    </location>
</feature>
<dbReference type="InterPro" id="IPR004358">
    <property type="entry name" value="Sig_transdc_His_kin-like_C"/>
</dbReference>
<dbReference type="Gene3D" id="3.30.450.20">
    <property type="entry name" value="PAS domain"/>
    <property type="match status" value="1"/>
</dbReference>